<dbReference type="NCBIfam" id="TIGR02532">
    <property type="entry name" value="IV_pilin_GFxxxE"/>
    <property type="match status" value="1"/>
</dbReference>
<evidence type="ECO:0000313" key="4">
    <source>
        <dbReference type="EMBL" id="SDK81765.1"/>
    </source>
</evidence>
<dbReference type="PANTHER" id="PTHR30093:SF34">
    <property type="entry name" value="PREPILIN PEPTIDASE-DEPENDENT PROTEIN D"/>
    <property type="match status" value="1"/>
</dbReference>
<gene>
    <name evidence="4" type="ORF">SAMN05192566_2550</name>
</gene>
<sequence>MKSNRHSGFNLIELMIVIAIIGILASVAIPTYQNYIQESADNACLAEATAYARRAYTDIQLNKPVNAISSPIASACKEINGGNAVTTVASFTATAKTPGNATIGCDLLAEVICSKTTPTP</sequence>
<feature type="transmembrane region" description="Helical" evidence="3">
    <location>
        <begin position="12"/>
        <end position="32"/>
    </location>
</feature>
<name>A0A1G9F0J3_9PROT</name>
<dbReference type="Gene3D" id="3.30.700.10">
    <property type="entry name" value="Glycoprotein, Type 4 Pilin"/>
    <property type="match status" value="1"/>
</dbReference>
<dbReference type="Pfam" id="PF07963">
    <property type="entry name" value="N_methyl"/>
    <property type="match status" value="1"/>
</dbReference>
<keyword evidence="2" id="KW-0488">Methylation</keyword>
<protein>
    <submittedName>
        <fullName evidence="4">Type IV pilus assembly protein PilA</fullName>
    </submittedName>
</protein>
<keyword evidence="3" id="KW-1133">Transmembrane helix</keyword>
<dbReference type="PANTHER" id="PTHR30093">
    <property type="entry name" value="GENERAL SECRETION PATHWAY PROTEIN G"/>
    <property type="match status" value="1"/>
</dbReference>
<dbReference type="RefSeq" id="WP_091472650.1">
    <property type="nucleotide sequence ID" value="NZ_FNFX01000005.1"/>
</dbReference>
<evidence type="ECO:0000256" key="2">
    <source>
        <dbReference type="ARBA" id="ARBA00022481"/>
    </source>
</evidence>
<evidence type="ECO:0000313" key="5">
    <source>
        <dbReference type="Proteomes" id="UP000198629"/>
    </source>
</evidence>
<accession>A0A1G9F0J3</accession>
<keyword evidence="5" id="KW-1185">Reference proteome</keyword>
<dbReference type="OrthoDB" id="8538177at2"/>
<keyword evidence="3" id="KW-0812">Transmembrane</keyword>
<dbReference type="STRING" id="492660.SAMN05192566_2550"/>
<proteinExistence type="inferred from homology"/>
<dbReference type="InterPro" id="IPR045584">
    <property type="entry name" value="Pilin-like"/>
</dbReference>
<evidence type="ECO:0000256" key="3">
    <source>
        <dbReference type="SAM" id="Phobius"/>
    </source>
</evidence>
<reference evidence="5" key="1">
    <citation type="submission" date="2016-10" db="EMBL/GenBank/DDBJ databases">
        <authorList>
            <person name="Varghese N."/>
            <person name="Submissions S."/>
        </authorList>
    </citation>
    <scope>NUCLEOTIDE SEQUENCE [LARGE SCALE GENOMIC DNA]</scope>
    <source>
        <strain evidence="5">CBMB127</strain>
    </source>
</reference>
<evidence type="ECO:0000256" key="1">
    <source>
        <dbReference type="ARBA" id="ARBA00005233"/>
    </source>
</evidence>
<dbReference type="AlphaFoldDB" id="A0A1G9F0J3"/>
<comment type="similarity">
    <text evidence="1">Belongs to the N-Me-Phe pilin family.</text>
</comment>
<dbReference type="Proteomes" id="UP000198629">
    <property type="component" value="Unassembled WGS sequence"/>
</dbReference>
<dbReference type="EMBL" id="FNFX01000005">
    <property type="protein sequence ID" value="SDK81765.1"/>
    <property type="molecule type" value="Genomic_DNA"/>
</dbReference>
<organism evidence="4 5">
    <name type="scientific">Methylophilus rhizosphaerae</name>
    <dbReference type="NCBI Taxonomy" id="492660"/>
    <lineage>
        <taxon>Bacteria</taxon>
        <taxon>Pseudomonadati</taxon>
        <taxon>Pseudomonadota</taxon>
        <taxon>Betaproteobacteria</taxon>
        <taxon>Nitrosomonadales</taxon>
        <taxon>Methylophilaceae</taxon>
        <taxon>Methylophilus</taxon>
    </lineage>
</organism>
<dbReference type="SUPFAM" id="SSF54523">
    <property type="entry name" value="Pili subunits"/>
    <property type="match status" value="1"/>
</dbReference>
<keyword evidence="3" id="KW-0472">Membrane</keyword>
<dbReference type="InterPro" id="IPR012902">
    <property type="entry name" value="N_methyl_site"/>
</dbReference>